<comment type="caution">
    <text evidence="1">The sequence shown here is derived from an EMBL/GenBank/DDBJ whole genome shotgun (WGS) entry which is preliminary data.</text>
</comment>
<dbReference type="AlphaFoldDB" id="A0A8X6UNH1"/>
<reference evidence="1" key="1">
    <citation type="submission" date="2020-08" db="EMBL/GenBank/DDBJ databases">
        <title>Multicomponent nature underlies the extraordinary mechanical properties of spider dragline silk.</title>
        <authorList>
            <person name="Kono N."/>
            <person name="Nakamura H."/>
            <person name="Mori M."/>
            <person name="Yoshida Y."/>
            <person name="Ohtoshi R."/>
            <person name="Malay A.D."/>
            <person name="Moran D.A.P."/>
            <person name="Tomita M."/>
            <person name="Numata K."/>
            <person name="Arakawa K."/>
        </authorList>
    </citation>
    <scope>NUCLEOTIDE SEQUENCE</scope>
</reference>
<evidence type="ECO:0000313" key="2">
    <source>
        <dbReference type="Proteomes" id="UP000887013"/>
    </source>
</evidence>
<accession>A0A8X6UNH1</accession>
<sequence>MMDSFAFHLKNGSLYPQNAEETKLPRFKVIYPDIFFSPKEWFVKDLLTYSTGRPRNAETFNTSFVEYLGGRTIRWKIKIRLDVQMRYARLDD</sequence>
<evidence type="ECO:0000313" key="1">
    <source>
        <dbReference type="EMBL" id="GFU33924.1"/>
    </source>
</evidence>
<gene>
    <name evidence="1" type="ORF">NPIL_43161</name>
</gene>
<organism evidence="1 2">
    <name type="scientific">Nephila pilipes</name>
    <name type="common">Giant wood spider</name>
    <name type="synonym">Nephila maculata</name>
    <dbReference type="NCBI Taxonomy" id="299642"/>
    <lineage>
        <taxon>Eukaryota</taxon>
        <taxon>Metazoa</taxon>
        <taxon>Ecdysozoa</taxon>
        <taxon>Arthropoda</taxon>
        <taxon>Chelicerata</taxon>
        <taxon>Arachnida</taxon>
        <taxon>Araneae</taxon>
        <taxon>Araneomorphae</taxon>
        <taxon>Entelegynae</taxon>
        <taxon>Araneoidea</taxon>
        <taxon>Nephilidae</taxon>
        <taxon>Nephila</taxon>
    </lineage>
</organism>
<proteinExistence type="predicted"/>
<keyword evidence="2" id="KW-1185">Reference proteome</keyword>
<dbReference type="Proteomes" id="UP000887013">
    <property type="component" value="Unassembled WGS sequence"/>
</dbReference>
<protein>
    <submittedName>
        <fullName evidence="1">Uncharacterized protein</fullName>
    </submittedName>
</protein>
<name>A0A8X6UNH1_NEPPI</name>
<dbReference type="EMBL" id="BMAW01034146">
    <property type="protein sequence ID" value="GFU33924.1"/>
    <property type="molecule type" value="Genomic_DNA"/>
</dbReference>